<feature type="signal peptide" evidence="1">
    <location>
        <begin position="1"/>
        <end position="18"/>
    </location>
</feature>
<dbReference type="STRING" id="295068.MAQ5080_00073"/>
<evidence type="ECO:0000313" key="2">
    <source>
        <dbReference type="EMBL" id="SBS24680.1"/>
    </source>
</evidence>
<gene>
    <name evidence="2" type="ORF">MAQ5080_00073</name>
</gene>
<proteinExistence type="predicted"/>
<dbReference type="OrthoDB" id="6708408at2"/>
<dbReference type="InterPro" id="IPR026387">
    <property type="entry name" value="OMP_w_GlyGly"/>
</dbReference>
<sequence length="217" mass="23525">MKKALIASTLLLAGVAQADVLGVTAEVGQFSPDASFDGRIDSQTANVDFNGEDNTYYGIAFEHPVPLIPNVRLQNSTLEGYSNDVDMKIDSTDYTLYYEILDGLAWLDLDVGISIRDLDLDARVGTSSDSESVVLPTGYLSAYFTIPTLPIQFGGEVKTISAGDSSITDTTFKIKYQSPFILGVEGGYRNANFDIDEGSIDSELEFDGFFVGVFADF</sequence>
<dbReference type="EMBL" id="FLOC01000001">
    <property type="protein sequence ID" value="SBS24680.1"/>
    <property type="molecule type" value="Genomic_DNA"/>
</dbReference>
<dbReference type="RefSeq" id="WP_067203935.1">
    <property type="nucleotide sequence ID" value="NZ_FLOC01000001.1"/>
</dbReference>
<keyword evidence="3" id="KW-1185">Reference proteome</keyword>
<dbReference type="NCBIfam" id="TIGR04219">
    <property type="entry name" value="OMP_w_GlyGly"/>
    <property type="match status" value="1"/>
</dbReference>
<organism evidence="2 3">
    <name type="scientific">Marinomonas aquimarina</name>
    <dbReference type="NCBI Taxonomy" id="295068"/>
    <lineage>
        <taxon>Bacteria</taxon>
        <taxon>Pseudomonadati</taxon>
        <taxon>Pseudomonadota</taxon>
        <taxon>Gammaproteobacteria</taxon>
        <taxon>Oceanospirillales</taxon>
        <taxon>Oceanospirillaceae</taxon>
        <taxon>Marinomonas</taxon>
    </lineage>
</organism>
<reference evidence="2 3" key="1">
    <citation type="submission" date="2016-06" db="EMBL/GenBank/DDBJ databases">
        <authorList>
            <person name="Kjaerup R.B."/>
            <person name="Dalgaard T.S."/>
            <person name="Juul-Madsen H.R."/>
        </authorList>
    </citation>
    <scope>NUCLEOTIDE SEQUENCE [LARGE SCALE GENOMIC DNA]</scope>
    <source>
        <strain evidence="2 3">CECT 5080</strain>
    </source>
</reference>
<accession>A0A1A8T230</accession>
<feature type="chain" id="PRO_5008378725" description="Outer membrane protein" evidence="1">
    <location>
        <begin position="19"/>
        <end position="217"/>
    </location>
</feature>
<keyword evidence="1" id="KW-0732">Signal</keyword>
<evidence type="ECO:0008006" key="4">
    <source>
        <dbReference type="Google" id="ProtNLM"/>
    </source>
</evidence>
<name>A0A1A8T230_9GAMM</name>
<evidence type="ECO:0000313" key="3">
    <source>
        <dbReference type="Proteomes" id="UP000092627"/>
    </source>
</evidence>
<protein>
    <recommendedName>
        <fullName evidence="4">Outer membrane protein</fullName>
    </recommendedName>
</protein>
<dbReference type="Proteomes" id="UP000092627">
    <property type="component" value="Unassembled WGS sequence"/>
</dbReference>
<evidence type="ECO:0000256" key="1">
    <source>
        <dbReference type="SAM" id="SignalP"/>
    </source>
</evidence>
<dbReference type="AlphaFoldDB" id="A0A1A8T230"/>